<dbReference type="GO" id="GO:0016301">
    <property type="term" value="F:kinase activity"/>
    <property type="evidence" value="ECO:0007669"/>
    <property type="project" value="UniProtKB-KW"/>
</dbReference>
<evidence type="ECO:0000313" key="1">
    <source>
        <dbReference type="EMBL" id="TFK14545.1"/>
    </source>
</evidence>
<reference evidence="1 2" key="1">
    <citation type="submission" date="2019-04" db="EMBL/GenBank/DDBJ databases">
        <title>Draft genome of the big-headed turtle Platysternon megacephalum.</title>
        <authorList>
            <person name="Gong S."/>
        </authorList>
    </citation>
    <scope>NUCLEOTIDE SEQUENCE [LARGE SCALE GENOMIC DNA]</scope>
    <source>
        <strain evidence="1">DO16091913</strain>
        <tissue evidence="1">Muscle</tissue>
    </source>
</reference>
<sequence>MHRRFRQSHMGTRPRAHGLLHEELLKSKFLGLLHPWQEGFTDCTLVGDVGRPEQYSPGENECGQEAQFLKPGFRGIVPFGVPSGGKERKLHQVSMNWKLQPEAD</sequence>
<keyword evidence="1" id="KW-0418">Kinase</keyword>
<dbReference type="Proteomes" id="UP000297703">
    <property type="component" value="Unassembled WGS sequence"/>
</dbReference>
<dbReference type="EMBL" id="QXTE01000009">
    <property type="protein sequence ID" value="TFK14545.1"/>
    <property type="molecule type" value="Genomic_DNA"/>
</dbReference>
<dbReference type="AlphaFoldDB" id="A0A4D9EYZ3"/>
<keyword evidence="2" id="KW-1185">Reference proteome</keyword>
<reference evidence="1 2" key="2">
    <citation type="submission" date="2019-04" db="EMBL/GenBank/DDBJ databases">
        <title>The genome sequence of big-headed turtle.</title>
        <authorList>
            <person name="Gong S."/>
        </authorList>
    </citation>
    <scope>NUCLEOTIDE SEQUENCE [LARGE SCALE GENOMIC DNA]</scope>
    <source>
        <strain evidence="1">DO16091913</strain>
        <tissue evidence="1">Muscle</tissue>
    </source>
</reference>
<accession>A0A4D9EYZ3</accession>
<proteinExistence type="predicted"/>
<gene>
    <name evidence="1" type="ORF">DR999_PMT01910</name>
</gene>
<keyword evidence="1" id="KW-0808">Transferase</keyword>
<name>A0A4D9EYZ3_9SAUR</name>
<comment type="caution">
    <text evidence="1">The sequence shown here is derived from an EMBL/GenBank/DDBJ whole genome shotgun (WGS) entry which is preliminary data.</text>
</comment>
<protein>
    <submittedName>
        <fullName evidence="1">Tyrosine-protein kinase Fyn</fullName>
    </submittedName>
</protein>
<evidence type="ECO:0000313" key="2">
    <source>
        <dbReference type="Proteomes" id="UP000297703"/>
    </source>
</evidence>
<organism evidence="1 2">
    <name type="scientific">Platysternon megacephalum</name>
    <name type="common">big-headed turtle</name>
    <dbReference type="NCBI Taxonomy" id="55544"/>
    <lineage>
        <taxon>Eukaryota</taxon>
        <taxon>Metazoa</taxon>
        <taxon>Chordata</taxon>
        <taxon>Craniata</taxon>
        <taxon>Vertebrata</taxon>
        <taxon>Euteleostomi</taxon>
        <taxon>Archelosauria</taxon>
        <taxon>Testudinata</taxon>
        <taxon>Testudines</taxon>
        <taxon>Cryptodira</taxon>
        <taxon>Durocryptodira</taxon>
        <taxon>Testudinoidea</taxon>
        <taxon>Platysternidae</taxon>
        <taxon>Platysternon</taxon>
    </lineage>
</organism>